<dbReference type="Proteomes" id="UP000581688">
    <property type="component" value="Unassembled WGS sequence"/>
</dbReference>
<dbReference type="EMBL" id="JACHGH010000012">
    <property type="protein sequence ID" value="MBB6454788.1"/>
    <property type="molecule type" value="Genomic_DNA"/>
</dbReference>
<accession>A0A841Q8Q5</accession>
<proteinExistence type="predicted"/>
<sequence length="190" mass="22578">MQKTKLIIILAIVLIFFFIVNLDTKGYLLSSDTVNYEELDLLIDEIGSQSELSREEVIREAIDFYFQSKALSEEAAKRGFEVSDQELQDYAEQMIETVKQFGPEMLGPGFEAFLAEKNLTIEEFFYRNYQGNRLRQQMLIQKLHQDIFQEQTNDRQDFEHLEETIEAIIDSYKQKHRFEMKKVQKHYHTD</sequence>
<dbReference type="RefSeq" id="WP_174497376.1">
    <property type="nucleotide sequence ID" value="NZ_CADDWK010000014.1"/>
</dbReference>
<dbReference type="AlphaFoldDB" id="A0A841Q8Q5"/>
<evidence type="ECO:0000313" key="1">
    <source>
        <dbReference type="EMBL" id="MBB6454788.1"/>
    </source>
</evidence>
<dbReference type="Gene3D" id="1.10.4030.10">
    <property type="entry name" value="Porin chaperone SurA, peptide-binding domain"/>
    <property type="match status" value="1"/>
</dbReference>
<evidence type="ECO:0000313" key="2">
    <source>
        <dbReference type="Proteomes" id="UP000581688"/>
    </source>
</evidence>
<protein>
    <submittedName>
        <fullName evidence="1">Metal-responsive CopG/Arc/MetJ family transcriptional regulator</fullName>
    </submittedName>
</protein>
<keyword evidence="2" id="KW-1185">Reference proteome</keyword>
<reference evidence="1 2" key="1">
    <citation type="submission" date="2020-08" db="EMBL/GenBank/DDBJ databases">
        <title>Genomic Encyclopedia of Type Strains, Phase IV (KMG-IV): sequencing the most valuable type-strain genomes for metagenomic binning, comparative biology and taxonomic classification.</title>
        <authorList>
            <person name="Goeker M."/>
        </authorList>
    </citation>
    <scope>NUCLEOTIDE SEQUENCE [LARGE SCALE GENOMIC DNA]</scope>
    <source>
        <strain evidence="1 2">DSM 19612</strain>
    </source>
</reference>
<dbReference type="SUPFAM" id="SSF109998">
    <property type="entry name" value="Triger factor/SurA peptide-binding domain-like"/>
    <property type="match status" value="1"/>
</dbReference>
<name>A0A841Q8Q5_9BACI</name>
<dbReference type="InterPro" id="IPR027304">
    <property type="entry name" value="Trigger_fact/SurA_dom_sf"/>
</dbReference>
<comment type="caution">
    <text evidence="1">The sequence shown here is derived from an EMBL/GenBank/DDBJ whole genome shotgun (WGS) entry which is preliminary data.</text>
</comment>
<organism evidence="1 2">
    <name type="scientific">Salirhabdus euzebyi</name>
    <dbReference type="NCBI Taxonomy" id="394506"/>
    <lineage>
        <taxon>Bacteria</taxon>
        <taxon>Bacillati</taxon>
        <taxon>Bacillota</taxon>
        <taxon>Bacilli</taxon>
        <taxon>Bacillales</taxon>
        <taxon>Bacillaceae</taxon>
        <taxon>Salirhabdus</taxon>
    </lineage>
</organism>
<gene>
    <name evidence="1" type="ORF">HNQ94_003277</name>
</gene>